<dbReference type="KEGG" id="clup:CLUP02_02143"/>
<dbReference type="Proteomes" id="UP000830671">
    <property type="component" value="Chromosome 1"/>
</dbReference>
<dbReference type="GeneID" id="73336187"/>
<dbReference type="RefSeq" id="XP_049137134.1">
    <property type="nucleotide sequence ID" value="XM_049281177.1"/>
</dbReference>
<gene>
    <name evidence="1" type="ORF">CLUP02_02143</name>
</gene>
<accession>A0A9Q8W9U1</accession>
<keyword evidence="2" id="KW-1185">Reference proteome</keyword>
<protein>
    <submittedName>
        <fullName evidence="1">Uncharacterized protein</fullName>
    </submittedName>
</protein>
<name>A0A9Q8W9U1_9PEZI</name>
<sequence>MLVHSRIHTSKLRVLTIWRWHHGRIYEVLFDKCSYILPEVADKFVHSFMKDVPLTSSYEEVNDLGILTKENLLNIGNQVNSEWEKRP</sequence>
<reference evidence="1" key="1">
    <citation type="journal article" date="2021" name="Mol. Plant Microbe Interact.">
        <title>Complete Genome Sequence of the Plant-Pathogenic Fungus Colletotrichum lupini.</title>
        <authorList>
            <person name="Baroncelli R."/>
            <person name="Pensec F."/>
            <person name="Da Lio D."/>
            <person name="Boufleur T."/>
            <person name="Vicente I."/>
            <person name="Sarrocco S."/>
            <person name="Picot A."/>
            <person name="Baraldi E."/>
            <person name="Sukno S."/>
            <person name="Thon M."/>
            <person name="Le Floch G."/>
        </authorList>
    </citation>
    <scope>NUCLEOTIDE SEQUENCE</scope>
    <source>
        <strain evidence="1">IMI 504893</strain>
    </source>
</reference>
<proteinExistence type="predicted"/>
<dbReference type="AlphaFoldDB" id="A0A9Q8W9U1"/>
<evidence type="ECO:0000313" key="1">
    <source>
        <dbReference type="EMBL" id="UQC75489.1"/>
    </source>
</evidence>
<dbReference type="EMBL" id="CP019471">
    <property type="protein sequence ID" value="UQC75489.1"/>
    <property type="molecule type" value="Genomic_DNA"/>
</dbReference>
<evidence type="ECO:0000313" key="2">
    <source>
        <dbReference type="Proteomes" id="UP000830671"/>
    </source>
</evidence>
<organism evidence="1 2">
    <name type="scientific">Colletotrichum lupini</name>
    <dbReference type="NCBI Taxonomy" id="145971"/>
    <lineage>
        <taxon>Eukaryota</taxon>
        <taxon>Fungi</taxon>
        <taxon>Dikarya</taxon>
        <taxon>Ascomycota</taxon>
        <taxon>Pezizomycotina</taxon>
        <taxon>Sordariomycetes</taxon>
        <taxon>Hypocreomycetidae</taxon>
        <taxon>Glomerellales</taxon>
        <taxon>Glomerellaceae</taxon>
        <taxon>Colletotrichum</taxon>
        <taxon>Colletotrichum acutatum species complex</taxon>
    </lineage>
</organism>